<protein>
    <submittedName>
        <fullName evidence="1">ABC transporter permease</fullName>
    </submittedName>
</protein>
<organism evidence="1 2">
    <name type="scientific">Sphingobacterium hungaricum</name>
    <dbReference type="NCBI Taxonomy" id="2082723"/>
    <lineage>
        <taxon>Bacteria</taxon>
        <taxon>Pseudomonadati</taxon>
        <taxon>Bacteroidota</taxon>
        <taxon>Sphingobacteriia</taxon>
        <taxon>Sphingobacteriales</taxon>
        <taxon>Sphingobacteriaceae</taxon>
        <taxon>Sphingobacterium</taxon>
    </lineage>
</organism>
<sequence length="153" mass="17441">MELDNLIEIEPYLPHRKPMLMVDAIVEISAERVVCVFKIEEECVFVQNNQLQEAGLIEHMAQTCSSIMGQTYFENKQTDSSRPIGFISAIKSLTINHLPEVGKLMRTESVLENKFYGDDYTLSTMLVNVVVDNEVIAEGTINLFLQENRNEKI</sequence>
<dbReference type="Proteomes" id="UP000616201">
    <property type="component" value="Unassembled WGS sequence"/>
</dbReference>
<dbReference type="AlphaFoldDB" id="A0A928YQ75"/>
<reference evidence="1" key="1">
    <citation type="submission" date="2018-02" db="EMBL/GenBank/DDBJ databases">
        <authorList>
            <person name="Vasarhelyi B.M."/>
            <person name="Deshmukh S."/>
            <person name="Balint B."/>
            <person name="Kukolya J."/>
        </authorList>
    </citation>
    <scope>NUCLEOTIDE SEQUENCE</scope>
    <source>
        <strain evidence="1">KB22</strain>
    </source>
</reference>
<dbReference type="Gene3D" id="3.10.129.10">
    <property type="entry name" value="Hotdog Thioesterase"/>
    <property type="match status" value="1"/>
</dbReference>
<dbReference type="RefSeq" id="WP_196934053.1">
    <property type="nucleotide sequence ID" value="NZ_MU158697.1"/>
</dbReference>
<name>A0A928YQ75_9SPHI</name>
<keyword evidence="2" id="KW-1185">Reference proteome</keyword>
<dbReference type="EMBL" id="PRDK01000005">
    <property type="protein sequence ID" value="MBE8713906.1"/>
    <property type="molecule type" value="Genomic_DNA"/>
</dbReference>
<proteinExistence type="predicted"/>
<evidence type="ECO:0000313" key="1">
    <source>
        <dbReference type="EMBL" id="MBE8713906.1"/>
    </source>
</evidence>
<dbReference type="SUPFAM" id="SSF54637">
    <property type="entry name" value="Thioesterase/thiol ester dehydrase-isomerase"/>
    <property type="match status" value="1"/>
</dbReference>
<gene>
    <name evidence="1" type="ORF">C4F49_09465</name>
</gene>
<dbReference type="Pfam" id="PF22817">
    <property type="entry name" value="ApeP-like"/>
    <property type="match status" value="1"/>
</dbReference>
<dbReference type="InterPro" id="IPR016776">
    <property type="entry name" value="ApeP-like_dehydratase"/>
</dbReference>
<comment type="caution">
    <text evidence="1">The sequence shown here is derived from an EMBL/GenBank/DDBJ whole genome shotgun (WGS) entry which is preliminary data.</text>
</comment>
<evidence type="ECO:0000313" key="2">
    <source>
        <dbReference type="Proteomes" id="UP000616201"/>
    </source>
</evidence>
<dbReference type="InterPro" id="IPR029069">
    <property type="entry name" value="HotDog_dom_sf"/>
</dbReference>
<accession>A0A928YQ75</accession>